<sequence>MRFEEYQINQWLENITAEEQAEIKRAFSMQYNVDIGLKPEELASLDMELLLPLRDLIRGMVLTKTNKPNMQGAYNSLRLRKLPRKTEFGAVKDSDE</sequence>
<name>A0ABS7C5S7_9BACL</name>
<evidence type="ECO:0000313" key="1">
    <source>
        <dbReference type="EMBL" id="MBW7456231.1"/>
    </source>
</evidence>
<dbReference type="Proteomes" id="UP001519887">
    <property type="component" value="Unassembled WGS sequence"/>
</dbReference>
<keyword evidence="2" id="KW-1185">Reference proteome</keyword>
<organism evidence="1 2">
    <name type="scientific">Paenibacillus sepulcri</name>
    <dbReference type="NCBI Taxonomy" id="359917"/>
    <lineage>
        <taxon>Bacteria</taxon>
        <taxon>Bacillati</taxon>
        <taxon>Bacillota</taxon>
        <taxon>Bacilli</taxon>
        <taxon>Bacillales</taxon>
        <taxon>Paenibacillaceae</taxon>
        <taxon>Paenibacillus</taxon>
    </lineage>
</organism>
<comment type="caution">
    <text evidence="1">The sequence shown here is derived from an EMBL/GenBank/DDBJ whole genome shotgun (WGS) entry which is preliminary data.</text>
</comment>
<dbReference type="EMBL" id="JAHZIK010000527">
    <property type="protein sequence ID" value="MBW7456231.1"/>
    <property type="molecule type" value="Genomic_DNA"/>
</dbReference>
<reference evidence="1 2" key="1">
    <citation type="submission" date="2021-07" db="EMBL/GenBank/DDBJ databases">
        <title>Paenibacillus radiodurans sp. nov., isolated from the southeastern edge of Tengger Desert.</title>
        <authorList>
            <person name="Zhang G."/>
        </authorList>
    </citation>
    <scope>NUCLEOTIDE SEQUENCE [LARGE SCALE GENOMIC DNA]</scope>
    <source>
        <strain evidence="1 2">CCM 7311</strain>
    </source>
</reference>
<dbReference type="RefSeq" id="WP_210040090.1">
    <property type="nucleotide sequence ID" value="NZ_JBHLVU010000007.1"/>
</dbReference>
<accession>A0ABS7C5S7</accession>
<gene>
    <name evidence="1" type="ORF">K0U00_19550</name>
</gene>
<evidence type="ECO:0000313" key="2">
    <source>
        <dbReference type="Proteomes" id="UP001519887"/>
    </source>
</evidence>
<protein>
    <submittedName>
        <fullName evidence="1">Uncharacterized protein</fullName>
    </submittedName>
</protein>
<proteinExistence type="predicted"/>